<protein>
    <submittedName>
        <fullName evidence="3">Putative prefoldin subunit 5</fullName>
    </submittedName>
</protein>
<accession>A0A1U7LH05</accession>
<keyword evidence="2" id="KW-0143">Chaperone</keyword>
<evidence type="ECO:0000256" key="2">
    <source>
        <dbReference type="ARBA" id="ARBA00023186"/>
    </source>
</evidence>
<dbReference type="OrthoDB" id="10267474at2759"/>
<dbReference type="InterPro" id="IPR004127">
    <property type="entry name" value="Prefoldin_subunit_alpha"/>
</dbReference>
<dbReference type="Proteomes" id="UP000186594">
    <property type="component" value="Unassembled WGS sequence"/>
</dbReference>
<dbReference type="STRING" id="1198029.A0A1U7LH05"/>
<keyword evidence="4" id="KW-1185">Reference proteome</keyword>
<dbReference type="GO" id="GO:1990114">
    <property type="term" value="P:RNA polymerase II core complex assembly"/>
    <property type="evidence" value="ECO:0007669"/>
    <property type="project" value="TreeGrafter"/>
</dbReference>
<comment type="similarity">
    <text evidence="1">Belongs to the prefoldin subunit alpha family.</text>
</comment>
<dbReference type="Pfam" id="PF02996">
    <property type="entry name" value="Prefoldin"/>
    <property type="match status" value="1"/>
</dbReference>
<dbReference type="GO" id="GO:0006457">
    <property type="term" value="P:protein folding"/>
    <property type="evidence" value="ECO:0007669"/>
    <property type="project" value="InterPro"/>
</dbReference>
<dbReference type="GO" id="GO:0051082">
    <property type="term" value="F:unfolded protein binding"/>
    <property type="evidence" value="ECO:0007669"/>
    <property type="project" value="InterPro"/>
</dbReference>
<dbReference type="GO" id="GO:0015631">
    <property type="term" value="F:tubulin binding"/>
    <property type="evidence" value="ECO:0007669"/>
    <property type="project" value="EnsemblFungi"/>
</dbReference>
<name>A0A1U7LH05_NEOID</name>
<dbReference type="SUPFAM" id="SSF46579">
    <property type="entry name" value="Prefoldin"/>
    <property type="match status" value="1"/>
</dbReference>
<dbReference type="GO" id="GO:0051286">
    <property type="term" value="C:cell tip"/>
    <property type="evidence" value="ECO:0007669"/>
    <property type="project" value="EnsemblFungi"/>
</dbReference>
<dbReference type="InterPro" id="IPR011599">
    <property type="entry name" value="PFD_alpha_archaea"/>
</dbReference>
<dbReference type="PANTHER" id="PTHR12674:SF2">
    <property type="entry name" value="PREFOLDIN SUBUNIT 5"/>
    <property type="match status" value="1"/>
</dbReference>
<gene>
    <name evidence="3" type="ORF">NEOLI_002186</name>
</gene>
<dbReference type="FunFam" id="1.10.287.370:FF:000004">
    <property type="entry name" value="Probable prefoldin subunit 5"/>
    <property type="match status" value="1"/>
</dbReference>
<evidence type="ECO:0000256" key="1">
    <source>
        <dbReference type="ARBA" id="ARBA00010048"/>
    </source>
</evidence>
<organism evidence="3 4">
    <name type="scientific">Neolecta irregularis (strain DAH-3)</name>
    <dbReference type="NCBI Taxonomy" id="1198029"/>
    <lineage>
        <taxon>Eukaryota</taxon>
        <taxon>Fungi</taxon>
        <taxon>Dikarya</taxon>
        <taxon>Ascomycota</taxon>
        <taxon>Taphrinomycotina</taxon>
        <taxon>Neolectales</taxon>
        <taxon>Neolectaceae</taxon>
        <taxon>Neolecta</taxon>
    </lineage>
</organism>
<evidence type="ECO:0000313" key="4">
    <source>
        <dbReference type="Proteomes" id="UP000186594"/>
    </source>
</evidence>
<dbReference type="NCBIfam" id="TIGR00293">
    <property type="entry name" value="prefoldin subunit alpha"/>
    <property type="match status" value="1"/>
</dbReference>
<dbReference type="InterPro" id="IPR009053">
    <property type="entry name" value="Prefoldin"/>
</dbReference>
<sequence length="151" mass="16837">MATSPKPVDLTSLNSEELKDVKRQLDLEIEQLTQSYTTLRTARNRFIECQNAVEITSKKENEGKEILVPLTVSLYVPGKIKNTEMVNVDLGTGYHVDMTAAKAMEFYKGKVEYVEKSLSEIERILDSKAQNGGIVTQVLREKIAQASAQSA</sequence>
<dbReference type="Gene3D" id="1.10.287.370">
    <property type="match status" value="1"/>
</dbReference>
<dbReference type="OMA" id="QAKFKAC"/>
<dbReference type="CDD" id="cd23157">
    <property type="entry name" value="Prefoldin_5"/>
    <property type="match status" value="1"/>
</dbReference>
<dbReference type="EMBL" id="LXFE01004155">
    <property type="protein sequence ID" value="OLL21908.1"/>
    <property type="molecule type" value="Genomic_DNA"/>
</dbReference>
<dbReference type="GO" id="GO:0005737">
    <property type="term" value="C:cytoplasm"/>
    <property type="evidence" value="ECO:0007669"/>
    <property type="project" value="EnsemblFungi"/>
</dbReference>
<comment type="caution">
    <text evidence="3">The sequence shown here is derived from an EMBL/GenBank/DDBJ whole genome shotgun (WGS) entry which is preliminary data.</text>
</comment>
<dbReference type="GO" id="GO:0007021">
    <property type="term" value="P:tubulin complex assembly"/>
    <property type="evidence" value="ECO:0007669"/>
    <property type="project" value="EnsemblFungi"/>
</dbReference>
<dbReference type="GO" id="GO:0016272">
    <property type="term" value="C:prefoldin complex"/>
    <property type="evidence" value="ECO:0007669"/>
    <property type="project" value="EnsemblFungi"/>
</dbReference>
<proteinExistence type="inferred from homology"/>
<dbReference type="PANTHER" id="PTHR12674">
    <property type="entry name" value="PREFOLDIN SUBUNIT 5"/>
    <property type="match status" value="1"/>
</dbReference>
<dbReference type="GO" id="GO:0032153">
    <property type="term" value="C:cell division site"/>
    <property type="evidence" value="ECO:0007669"/>
    <property type="project" value="EnsemblFungi"/>
</dbReference>
<dbReference type="GO" id="GO:0032968">
    <property type="term" value="P:positive regulation of transcription elongation by RNA polymerase II"/>
    <property type="evidence" value="ECO:0007669"/>
    <property type="project" value="EnsemblFungi"/>
</dbReference>
<dbReference type="GO" id="GO:1990115">
    <property type="term" value="P:RNA polymerase III assembly"/>
    <property type="evidence" value="ECO:0007669"/>
    <property type="project" value="TreeGrafter"/>
</dbReference>
<reference evidence="3 4" key="1">
    <citation type="submission" date="2016-04" db="EMBL/GenBank/DDBJ databases">
        <title>Evolutionary innovation and constraint leading to complex multicellularity in the Ascomycota.</title>
        <authorList>
            <person name="Cisse O."/>
            <person name="Nguyen A."/>
            <person name="Hewitt D.A."/>
            <person name="Jedd G."/>
            <person name="Stajich J.E."/>
        </authorList>
    </citation>
    <scope>NUCLEOTIDE SEQUENCE [LARGE SCALE GENOMIC DNA]</scope>
    <source>
        <strain evidence="3 4">DAH-3</strain>
    </source>
</reference>
<evidence type="ECO:0000313" key="3">
    <source>
        <dbReference type="EMBL" id="OLL21908.1"/>
    </source>
</evidence>
<dbReference type="GO" id="GO:1990113">
    <property type="term" value="P:RNA polymerase I assembly"/>
    <property type="evidence" value="ECO:0007669"/>
    <property type="project" value="TreeGrafter"/>
</dbReference>
<dbReference type="AlphaFoldDB" id="A0A1U7LH05"/>